<evidence type="ECO:0000256" key="1">
    <source>
        <dbReference type="SAM" id="MobiDB-lite"/>
    </source>
</evidence>
<dbReference type="OrthoDB" id="1741717at2759"/>
<evidence type="ECO:0000313" key="3">
    <source>
        <dbReference type="Proteomes" id="UP000269721"/>
    </source>
</evidence>
<keyword evidence="3" id="KW-1185">Reference proteome</keyword>
<dbReference type="Proteomes" id="UP000269721">
    <property type="component" value="Unassembled WGS sequence"/>
</dbReference>
<gene>
    <name evidence="2" type="ORF">BDK51DRAFT_42499</name>
</gene>
<evidence type="ECO:0000313" key="2">
    <source>
        <dbReference type="EMBL" id="RKO92653.1"/>
    </source>
</evidence>
<dbReference type="EMBL" id="KZ994550">
    <property type="protein sequence ID" value="RKO92653.1"/>
    <property type="molecule type" value="Genomic_DNA"/>
</dbReference>
<sequence>MSSQNPQQGTTPASLKTTQNAQKKKTTIHQDSPTPFADPETLAKVRKIVRTQFDLELLLKRQEIASIRDEIARGEDLLQKLHHFIINGAVVVDPASLLSSPASVTRVTASGRPVRTPYAASARVGAG</sequence>
<feature type="compositionally biased region" description="Polar residues" evidence="1">
    <location>
        <begin position="1"/>
        <end position="15"/>
    </location>
</feature>
<feature type="region of interest" description="Disordered" evidence="1">
    <location>
        <begin position="1"/>
        <end position="38"/>
    </location>
</feature>
<accession>A0A4P9WKU3</accession>
<dbReference type="AlphaFoldDB" id="A0A4P9WKU3"/>
<name>A0A4P9WKU3_9FUNG</name>
<proteinExistence type="predicted"/>
<organism evidence="2 3">
    <name type="scientific">Blyttiomyces helicus</name>
    <dbReference type="NCBI Taxonomy" id="388810"/>
    <lineage>
        <taxon>Eukaryota</taxon>
        <taxon>Fungi</taxon>
        <taxon>Fungi incertae sedis</taxon>
        <taxon>Chytridiomycota</taxon>
        <taxon>Chytridiomycota incertae sedis</taxon>
        <taxon>Chytridiomycetes</taxon>
        <taxon>Chytridiomycetes incertae sedis</taxon>
        <taxon>Blyttiomyces</taxon>
    </lineage>
</organism>
<reference evidence="3" key="1">
    <citation type="journal article" date="2018" name="Nat. Microbiol.">
        <title>Leveraging single-cell genomics to expand the fungal tree of life.</title>
        <authorList>
            <person name="Ahrendt S.R."/>
            <person name="Quandt C.A."/>
            <person name="Ciobanu D."/>
            <person name="Clum A."/>
            <person name="Salamov A."/>
            <person name="Andreopoulos B."/>
            <person name="Cheng J.F."/>
            <person name="Woyke T."/>
            <person name="Pelin A."/>
            <person name="Henrissat B."/>
            <person name="Reynolds N.K."/>
            <person name="Benny G.L."/>
            <person name="Smith M.E."/>
            <person name="James T.Y."/>
            <person name="Grigoriev I.V."/>
        </authorList>
    </citation>
    <scope>NUCLEOTIDE SEQUENCE [LARGE SCALE GENOMIC DNA]</scope>
</reference>
<protein>
    <submittedName>
        <fullName evidence="2">Uncharacterized protein</fullName>
    </submittedName>
</protein>